<dbReference type="InterPro" id="IPR006059">
    <property type="entry name" value="SBP"/>
</dbReference>
<dbReference type="EMBL" id="BTCL01000008">
    <property type="protein sequence ID" value="GMK45704.1"/>
    <property type="molecule type" value="Genomic_DNA"/>
</dbReference>
<dbReference type="Pfam" id="PF01547">
    <property type="entry name" value="SBP_bac_1"/>
    <property type="match status" value="1"/>
</dbReference>
<accession>A0ABQ6NP15</accession>
<reference evidence="8 9" key="1">
    <citation type="submission" date="2023-05" db="EMBL/GenBank/DDBJ databases">
        <title>Draft genome of Paenibacillus sp. CCS26.</title>
        <authorList>
            <person name="Akita H."/>
            <person name="Shinto Y."/>
            <person name="Kimura Z."/>
        </authorList>
    </citation>
    <scope>NUCLEOTIDE SEQUENCE [LARGE SCALE GENOMIC DNA]</scope>
    <source>
        <strain evidence="8 9">CCS26</strain>
    </source>
</reference>
<dbReference type="PANTHER" id="PTHR43649:SF33">
    <property type="entry name" value="POLYGALACTURONAN_RHAMNOGALACTURONAN-BINDING PROTEIN YTCQ"/>
    <property type="match status" value="1"/>
</dbReference>
<comment type="caution">
    <text evidence="8">The sequence shown here is derived from an EMBL/GenBank/DDBJ whole genome shotgun (WGS) entry which is preliminary data.</text>
</comment>
<keyword evidence="2 7" id="KW-0732">Signal</keyword>
<dbReference type="Proteomes" id="UP001285921">
    <property type="component" value="Unassembled WGS sequence"/>
</dbReference>
<dbReference type="SUPFAM" id="SSF53850">
    <property type="entry name" value="Periplasmic binding protein-like II"/>
    <property type="match status" value="1"/>
</dbReference>
<keyword evidence="1" id="KW-1003">Cell membrane</keyword>
<organism evidence="8 9">
    <name type="scientific">Paenibacillus glycanilyticus</name>
    <dbReference type="NCBI Taxonomy" id="126569"/>
    <lineage>
        <taxon>Bacteria</taxon>
        <taxon>Bacillati</taxon>
        <taxon>Bacillota</taxon>
        <taxon>Bacilli</taxon>
        <taxon>Bacillales</taxon>
        <taxon>Paenibacillaceae</taxon>
        <taxon>Paenibacillus</taxon>
    </lineage>
</organism>
<evidence type="ECO:0000256" key="1">
    <source>
        <dbReference type="ARBA" id="ARBA00022475"/>
    </source>
</evidence>
<gene>
    <name evidence="8" type="ORF">PghCCS26_28320</name>
</gene>
<evidence type="ECO:0000256" key="3">
    <source>
        <dbReference type="ARBA" id="ARBA00023136"/>
    </source>
</evidence>
<evidence type="ECO:0000256" key="2">
    <source>
        <dbReference type="ARBA" id="ARBA00022729"/>
    </source>
</evidence>
<evidence type="ECO:0000313" key="8">
    <source>
        <dbReference type="EMBL" id="GMK45704.1"/>
    </source>
</evidence>
<dbReference type="RefSeq" id="WP_201004927.1">
    <property type="nucleotide sequence ID" value="NZ_BTCL01000008.1"/>
</dbReference>
<evidence type="ECO:0000256" key="5">
    <source>
        <dbReference type="ARBA" id="ARBA00023288"/>
    </source>
</evidence>
<keyword evidence="3" id="KW-0472">Membrane</keyword>
<dbReference type="PANTHER" id="PTHR43649">
    <property type="entry name" value="ARABINOSE-BINDING PROTEIN-RELATED"/>
    <property type="match status" value="1"/>
</dbReference>
<feature type="chain" id="PRO_5046850856" evidence="7">
    <location>
        <begin position="22"/>
        <end position="536"/>
    </location>
</feature>
<name>A0ABQ6NP15_9BACL</name>
<keyword evidence="4" id="KW-0564">Palmitate</keyword>
<dbReference type="InterPro" id="IPR050490">
    <property type="entry name" value="Bact_solute-bd_prot1"/>
</dbReference>
<evidence type="ECO:0000313" key="9">
    <source>
        <dbReference type="Proteomes" id="UP001285921"/>
    </source>
</evidence>
<protein>
    <submittedName>
        <fullName evidence="8">Sugar ABC transporter permease</fullName>
    </submittedName>
</protein>
<feature type="region of interest" description="Disordered" evidence="6">
    <location>
        <begin position="27"/>
        <end position="46"/>
    </location>
</feature>
<evidence type="ECO:0000256" key="6">
    <source>
        <dbReference type="SAM" id="MobiDB-lite"/>
    </source>
</evidence>
<proteinExistence type="predicted"/>
<dbReference type="Gene3D" id="3.40.190.10">
    <property type="entry name" value="Periplasmic binding protein-like II"/>
    <property type="match status" value="2"/>
</dbReference>
<dbReference type="PROSITE" id="PS51257">
    <property type="entry name" value="PROKAR_LIPOPROTEIN"/>
    <property type="match status" value="1"/>
</dbReference>
<evidence type="ECO:0000256" key="4">
    <source>
        <dbReference type="ARBA" id="ARBA00023139"/>
    </source>
</evidence>
<sequence length="536" mass="59918">MKNYRIIAILLITAVSLSCLAGCKQTGHNGQHSTAQKREERQSPASGETLTYWAELNGNAASVKPRFQDVPFFQEWQKRTGVNLKFIQPPANQAKQALNVMLASGELPDMIEYEWATFPGGPEKAIKDGYILRLNDLIDRYAPNLKRYLSEHPDIDKQIKTADGSYYVFPFIQGDARLRTYQGPIIRKDWLEELGLSVPVTIDDWHAVLKAFKEKKGVQAPLTFLSTPSPLFGVENGAFVGAFGVKKGFYLKDGQVKFGPIEPGYKQFLSLFRDWYAEGLIDRNIATVDTRTIDSSMLNGRSGASIWNAGSGIGTWLPLLKEKDPDAEFVAAPYPVLHQGERPMFGQRVNPYMSSGGVAISTNSSHAEEAVRMLDYGYGEEGHLLFNFGIEGVSYTMQGGKPTYTDLILHNPDKLAPSQAIAMYSRASYFGPFVQDVAYMEQYYMLPEQKEAVNIWADTEAEKYMLPPVQKTERESAEFSAIMQDATTLVDEMSLRIILGIDPLDSFDDYVAQLKALNIDRAIAIQKAALDRYMAK</sequence>
<evidence type="ECO:0000256" key="7">
    <source>
        <dbReference type="SAM" id="SignalP"/>
    </source>
</evidence>
<keyword evidence="9" id="KW-1185">Reference proteome</keyword>
<keyword evidence="5" id="KW-0449">Lipoprotein</keyword>
<feature type="signal peptide" evidence="7">
    <location>
        <begin position="1"/>
        <end position="21"/>
    </location>
</feature>